<gene>
    <name evidence="1" type="ORF">SAMN05443244_1698</name>
</gene>
<name>A0A1H4LSE9_9BACT</name>
<reference evidence="1 2" key="1">
    <citation type="submission" date="2016-10" db="EMBL/GenBank/DDBJ databases">
        <authorList>
            <person name="de Groot N.N."/>
        </authorList>
    </citation>
    <scope>NUCLEOTIDE SEQUENCE [LARGE SCALE GENOMIC DNA]</scope>
    <source>
        <strain evidence="1 2">AB35.6</strain>
    </source>
</reference>
<proteinExistence type="predicted"/>
<evidence type="ECO:0000313" key="1">
    <source>
        <dbReference type="EMBL" id="SEB73576.1"/>
    </source>
</evidence>
<dbReference type="AlphaFoldDB" id="A0A1H4LSE9"/>
<evidence type="ECO:0000313" key="2">
    <source>
        <dbReference type="Proteomes" id="UP000182409"/>
    </source>
</evidence>
<accession>A0A1H4LSE9</accession>
<sequence length="295" mass="32818">MVRKFHATRKDARSRAPLLASYEWMIYRSLTIVPLLAAALTLHAQEKPLPAIETLRKLALEQNAATEKQRERYLCRVRTETTQLDGKGGEKKVDDDEREIFFVKQRQITQTVTHNGKPLTGGDAKKEIDKVKKQIKDAEAGKPNPNGISQSEILRLIKLTNERRVMVSGRPTIVFDGVGDPSQKANGMIEKAVEAMAGTISVDEASGHVQDTNVHGTRDVKLAGGLLANIHKGFLLHIVTAPKADGVWLVQEVWGSGDARVGLFMHPSYRFHQVTESCRLFDVNADSVENLQEKH</sequence>
<dbReference type="EMBL" id="FNSD01000001">
    <property type="protein sequence ID" value="SEB73576.1"/>
    <property type="molecule type" value="Genomic_DNA"/>
</dbReference>
<organism evidence="1 2">
    <name type="scientific">Terriglobus roseus</name>
    <dbReference type="NCBI Taxonomy" id="392734"/>
    <lineage>
        <taxon>Bacteria</taxon>
        <taxon>Pseudomonadati</taxon>
        <taxon>Acidobacteriota</taxon>
        <taxon>Terriglobia</taxon>
        <taxon>Terriglobales</taxon>
        <taxon>Acidobacteriaceae</taxon>
        <taxon>Terriglobus</taxon>
    </lineage>
</organism>
<dbReference type="Proteomes" id="UP000182409">
    <property type="component" value="Unassembled WGS sequence"/>
</dbReference>
<protein>
    <submittedName>
        <fullName evidence="1">Uncharacterized protein</fullName>
    </submittedName>
</protein>